<reference evidence="2 3" key="1">
    <citation type="submission" date="2014-12" db="EMBL/GenBank/DDBJ databases">
        <title>16Stimator: statistical estimation of ribosomal gene copy numbers from draft genome assemblies.</title>
        <authorList>
            <person name="Perisin M.A."/>
            <person name="Vetter M."/>
            <person name="Gilbert J.A."/>
            <person name="Bergelson J."/>
        </authorList>
    </citation>
    <scope>NUCLEOTIDE SEQUENCE [LARGE SCALE GENOMIC DNA]</scope>
    <source>
        <strain evidence="2 3">MEDvA23</strain>
    </source>
</reference>
<sequence length="213" mass="23631">MPRYNAPFEIHVHGDVPLRPDVSFEQIQEALKPLWKYAGAKSLADGATSTYEEEPGIRFEQKDHTLQICWTVPGDEDFRQALDEMCMALNELSDRGAAIEVTFYDTDFDEEEGDPDEESRDDFLMLFVGPNPAAIMQVQRDLLVEDVVNLMERHFDGAELGGVVSEIDRLFSDRFDALVNSLEIGKRPRGTGGPGSGGSGGGHGGGRRPRHLH</sequence>
<dbReference type="Pfam" id="PF20621">
    <property type="entry name" value="DUF6806"/>
    <property type="match status" value="1"/>
</dbReference>
<protein>
    <submittedName>
        <fullName evidence="2">Uncharacterized protein</fullName>
    </submittedName>
</protein>
<feature type="region of interest" description="Disordered" evidence="1">
    <location>
        <begin position="184"/>
        <end position="213"/>
    </location>
</feature>
<dbReference type="RefSeq" id="WP_042581529.1">
    <property type="nucleotide sequence ID" value="NZ_JXQQ01000071.1"/>
</dbReference>
<comment type="caution">
    <text evidence="2">The sequence shown here is derived from an EMBL/GenBank/DDBJ whole genome shotgun (WGS) entry which is preliminary data.</text>
</comment>
<dbReference type="EMBL" id="JXQQ01000071">
    <property type="protein sequence ID" value="KIQ25102.1"/>
    <property type="molecule type" value="Genomic_DNA"/>
</dbReference>
<proteinExistence type="predicted"/>
<dbReference type="Proteomes" id="UP000032067">
    <property type="component" value="Unassembled WGS sequence"/>
</dbReference>
<name>A0A0D0KG34_VARPD</name>
<evidence type="ECO:0000256" key="1">
    <source>
        <dbReference type="SAM" id="MobiDB-lite"/>
    </source>
</evidence>
<dbReference type="OrthoDB" id="8536242at2"/>
<feature type="compositionally biased region" description="Gly residues" evidence="1">
    <location>
        <begin position="190"/>
        <end position="204"/>
    </location>
</feature>
<evidence type="ECO:0000313" key="3">
    <source>
        <dbReference type="Proteomes" id="UP000032067"/>
    </source>
</evidence>
<accession>A0A0D0KG34</accession>
<organism evidence="2 3">
    <name type="scientific">Variovorax paradoxus</name>
    <dbReference type="NCBI Taxonomy" id="34073"/>
    <lineage>
        <taxon>Bacteria</taxon>
        <taxon>Pseudomonadati</taxon>
        <taxon>Pseudomonadota</taxon>
        <taxon>Betaproteobacteria</taxon>
        <taxon>Burkholderiales</taxon>
        <taxon>Comamonadaceae</taxon>
        <taxon>Variovorax</taxon>
    </lineage>
</organism>
<dbReference type="InterPro" id="IPR046545">
    <property type="entry name" value="DUF6806"/>
</dbReference>
<dbReference type="AlphaFoldDB" id="A0A0D0KG34"/>
<gene>
    <name evidence="2" type="ORF">RT97_24880</name>
</gene>
<evidence type="ECO:0000313" key="2">
    <source>
        <dbReference type="EMBL" id="KIQ25102.1"/>
    </source>
</evidence>